<keyword evidence="2" id="KW-1015">Disulfide bond</keyword>
<keyword evidence="5" id="KW-1185">Reference proteome</keyword>
<dbReference type="EMBL" id="JAFEMO010000006">
    <property type="protein sequence ID" value="KAH7569553.1"/>
    <property type="molecule type" value="Genomic_DNA"/>
</dbReference>
<protein>
    <recommendedName>
        <fullName evidence="3">COX assembly mitochondrial protein</fullName>
    </recommendedName>
</protein>
<evidence type="ECO:0000256" key="2">
    <source>
        <dbReference type="ARBA" id="ARBA00023157"/>
    </source>
</evidence>
<accession>A0ABQ8HYV8</accession>
<dbReference type="Pfam" id="PF08583">
    <property type="entry name" value="Cmc1"/>
    <property type="match status" value="1"/>
</dbReference>
<comment type="subcellular location">
    <subcellularLocation>
        <location evidence="3">Mitochondrion</location>
    </subcellularLocation>
</comment>
<comment type="caution">
    <text evidence="4">The sequence shown here is derived from an EMBL/GenBank/DDBJ whole genome shotgun (WGS) entry which is preliminary data.</text>
</comment>
<keyword evidence="3" id="KW-0496">Mitochondrion</keyword>
<comment type="similarity">
    <text evidence="1 3">Belongs to the CMC family.</text>
</comment>
<name>A0ABQ8HYV8_9ROSI</name>
<proteinExistence type="inferred from homology"/>
<evidence type="ECO:0000313" key="4">
    <source>
        <dbReference type="EMBL" id="KAH7569553.1"/>
    </source>
</evidence>
<gene>
    <name evidence="4" type="ORF">JRO89_XS06G0183500</name>
</gene>
<dbReference type="InterPro" id="IPR013892">
    <property type="entry name" value="Cyt_c_biogenesis_Cmc1-like"/>
</dbReference>
<evidence type="ECO:0000313" key="5">
    <source>
        <dbReference type="Proteomes" id="UP000827721"/>
    </source>
</evidence>
<reference evidence="4 5" key="1">
    <citation type="submission" date="2021-02" db="EMBL/GenBank/DDBJ databases">
        <title>Plant Genome Project.</title>
        <authorList>
            <person name="Zhang R.-G."/>
        </authorList>
    </citation>
    <scope>NUCLEOTIDE SEQUENCE [LARGE SCALE GENOMIC DNA]</scope>
    <source>
        <tissue evidence="4">Leaves</tissue>
    </source>
</reference>
<evidence type="ECO:0000256" key="3">
    <source>
        <dbReference type="RuleBase" id="RU364104"/>
    </source>
</evidence>
<evidence type="ECO:0000256" key="1">
    <source>
        <dbReference type="ARBA" id="ARBA00007347"/>
    </source>
</evidence>
<sequence length="193" mass="20373">MQGRSKAGVSGGGGCERLHNALIECHKRVSSGPARESACRHLNRALAQCLVSEACPEEAEAVRSMCASGGTALKRSQCQQAQLSLSFCFYGSWDIAELCESLSLSDEDGRILQIGGGARSRGNELRMLGGSLVVVDLESTVEVEGGANNIGCKSILGCQGVKQLRANEGFARCRPGSEELAPLFRSSELLIAL</sequence>
<dbReference type="Proteomes" id="UP000827721">
    <property type="component" value="Unassembled WGS sequence"/>
</dbReference>
<organism evidence="4 5">
    <name type="scientific">Xanthoceras sorbifolium</name>
    <dbReference type="NCBI Taxonomy" id="99658"/>
    <lineage>
        <taxon>Eukaryota</taxon>
        <taxon>Viridiplantae</taxon>
        <taxon>Streptophyta</taxon>
        <taxon>Embryophyta</taxon>
        <taxon>Tracheophyta</taxon>
        <taxon>Spermatophyta</taxon>
        <taxon>Magnoliopsida</taxon>
        <taxon>eudicotyledons</taxon>
        <taxon>Gunneridae</taxon>
        <taxon>Pentapetalae</taxon>
        <taxon>rosids</taxon>
        <taxon>malvids</taxon>
        <taxon>Sapindales</taxon>
        <taxon>Sapindaceae</taxon>
        <taxon>Xanthoceroideae</taxon>
        <taxon>Xanthoceras</taxon>
    </lineage>
</organism>